<evidence type="ECO:0000256" key="1">
    <source>
        <dbReference type="SAM" id="Phobius"/>
    </source>
</evidence>
<dbReference type="RefSeq" id="XP_020067753.1">
    <property type="nucleotide sequence ID" value="XM_020216034.1"/>
</dbReference>
<gene>
    <name evidence="2" type="ORF">BN1211_5714</name>
    <name evidence="3" type="ORF">CYBJADRAFT_170023</name>
</gene>
<evidence type="ECO:0000313" key="4">
    <source>
        <dbReference type="Proteomes" id="UP000038830"/>
    </source>
</evidence>
<evidence type="ECO:0000313" key="3">
    <source>
        <dbReference type="EMBL" id="ODV70714.1"/>
    </source>
</evidence>
<evidence type="ECO:0000313" key="2">
    <source>
        <dbReference type="EMBL" id="CEP24797.1"/>
    </source>
</evidence>
<accession>A0A1E4RTU7</accession>
<dbReference type="AlphaFoldDB" id="A0A0H5C9R0"/>
<dbReference type="Proteomes" id="UP000038830">
    <property type="component" value="Unassembled WGS sequence"/>
</dbReference>
<accession>A0A0H5C9R0</accession>
<feature type="transmembrane region" description="Helical" evidence="1">
    <location>
        <begin position="34"/>
        <end position="54"/>
    </location>
</feature>
<reference evidence="2" key="1">
    <citation type="submission" date="2014-12" db="EMBL/GenBank/DDBJ databases">
        <authorList>
            <person name="Jaenicke S."/>
        </authorList>
    </citation>
    <scope>NUCLEOTIDE SEQUENCE [LARGE SCALE GENOMIC DNA]</scope>
    <source>
        <strain evidence="2">CBS1600</strain>
    </source>
</reference>
<dbReference type="GeneID" id="30990430"/>
<evidence type="ECO:0000313" key="5">
    <source>
        <dbReference type="Proteomes" id="UP000094389"/>
    </source>
</evidence>
<reference evidence="3 5" key="3">
    <citation type="journal article" date="2016" name="Proc. Natl. Acad. Sci. U.S.A.">
        <title>Comparative genomics of biotechnologically important yeasts.</title>
        <authorList>
            <person name="Riley R."/>
            <person name="Haridas S."/>
            <person name="Wolfe K.H."/>
            <person name="Lopes M.R."/>
            <person name="Hittinger C.T."/>
            <person name="Goeker M."/>
            <person name="Salamov A.A."/>
            <person name="Wisecaver J.H."/>
            <person name="Long T.M."/>
            <person name="Calvey C.H."/>
            <person name="Aerts A.L."/>
            <person name="Barry K.W."/>
            <person name="Choi C."/>
            <person name="Clum A."/>
            <person name="Coughlan A.Y."/>
            <person name="Deshpande S."/>
            <person name="Douglass A.P."/>
            <person name="Hanson S.J."/>
            <person name="Klenk H.-P."/>
            <person name="LaButti K.M."/>
            <person name="Lapidus A."/>
            <person name="Lindquist E.A."/>
            <person name="Lipzen A.M."/>
            <person name="Meier-Kolthoff J.P."/>
            <person name="Ohm R.A."/>
            <person name="Otillar R.P."/>
            <person name="Pangilinan J.L."/>
            <person name="Peng Y."/>
            <person name="Rokas A."/>
            <person name="Rosa C.A."/>
            <person name="Scheuner C."/>
            <person name="Sibirny A.A."/>
            <person name="Slot J.C."/>
            <person name="Stielow J.B."/>
            <person name="Sun H."/>
            <person name="Kurtzman C.P."/>
            <person name="Blackwell M."/>
            <person name="Grigoriev I.V."/>
            <person name="Jeffries T.W."/>
        </authorList>
    </citation>
    <scope>NUCLEOTIDE SEQUENCE [LARGE SCALE GENOMIC DNA]</scope>
    <source>
        <strain evidence="5">ATCC 18201 / CBS 1600 / BCRC 20928 / JCM 3617 / NBRC 0987 / NRRL Y-1542</strain>
        <strain evidence="3">NRRL Y-1542</strain>
    </source>
</reference>
<keyword evidence="5" id="KW-1185">Reference proteome</keyword>
<organism evidence="2 4">
    <name type="scientific">Cyberlindnera jadinii (strain ATCC 18201 / CBS 1600 / BCRC 20928 / JCM 3617 / NBRC 0987 / NRRL Y-1542)</name>
    <name type="common">Torula yeast</name>
    <name type="synonym">Candida utilis</name>
    <dbReference type="NCBI Taxonomy" id="983966"/>
    <lineage>
        <taxon>Eukaryota</taxon>
        <taxon>Fungi</taxon>
        <taxon>Dikarya</taxon>
        <taxon>Ascomycota</taxon>
        <taxon>Saccharomycotina</taxon>
        <taxon>Saccharomycetes</taxon>
        <taxon>Phaffomycetales</taxon>
        <taxon>Phaffomycetaceae</taxon>
        <taxon>Cyberlindnera</taxon>
    </lineage>
</organism>
<reference evidence="4" key="2">
    <citation type="journal article" date="2015" name="J. Biotechnol.">
        <title>The structure of the Cyberlindnera jadinii genome and its relation to Candida utilis analyzed by the occurrence of single nucleotide polymorphisms.</title>
        <authorList>
            <person name="Rupp O."/>
            <person name="Brinkrolf K."/>
            <person name="Buerth C."/>
            <person name="Kunigo M."/>
            <person name="Schneider J."/>
            <person name="Jaenicke S."/>
            <person name="Goesmann A."/>
            <person name="Puehler A."/>
            <person name="Jaeger K.-E."/>
            <person name="Ernst J.F."/>
        </authorList>
    </citation>
    <scope>NUCLEOTIDE SEQUENCE [LARGE SCALE GENOMIC DNA]</scope>
    <source>
        <strain evidence="4">ATCC 18201 / CBS 1600 / BCRC 20928 / JCM 3617 / NBRC 0987 / NRRL Y-1542</strain>
    </source>
</reference>
<proteinExistence type="predicted"/>
<protein>
    <submittedName>
        <fullName evidence="2">Uncharacterized protein</fullName>
    </submittedName>
</protein>
<dbReference type="EMBL" id="CDQK01000007">
    <property type="protein sequence ID" value="CEP24797.1"/>
    <property type="molecule type" value="Genomic_DNA"/>
</dbReference>
<keyword evidence="1" id="KW-1133">Transmembrane helix</keyword>
<dbReference type="EMBL" id="KV453952">
    <property type="protein sequence ID" value="ODV70714.1"/>
    <property type="molecule type" value="Genomic_DNA"/>
</dbReference>
<keyword evidence="1" id="KW-0472">Membrane</keyword>
<dbReference type="Proteomes" id="UP000094389">
    <property type="component" value="Unassembled WGS sequence"/>
</dbReference>
<name>A0A0H5C9R0_CYBJN</name>
<keyword evidence="1" id="KW-0812">Transmembrane</keyword>
<sequence length="75" mass="8515">MVSSSAIRSFHSSALRLNKSVASNATSRSKFTSYLFGVTVLYGAGVYLLYEFYYKNNKITKMFKQERAKTHAPHL</sequence>